<dbReference type="EMBL" id="CP048877">
    <property type="protein sequence ID" value="QIJ71281.1"/>
    <property type="molecule type" value="Genomic_DNA"/>
</dbReference>
<evidence type="ECO:0000256" key="4">
    <source>
        <dbReference type="ARBA" id="ARBA00022692"/>
    </source>
</evidence>
<sequence length="354" mass="39462">MRAIPSRNQLLEFLIREWILTASFTGLILSSLILRRLPSYSPEDFEIIFVLAVFLALIRGLEEAGFFEVMTGFLGGDASGLKLLGATFFLSMVVTNDVALMATLPVALRCQSQRKALLIVYLAIAANAGSSLSPFGNPQNLFIYWFYDLHPGAFLKTIAPLSIVCGGLLLILGLIFLRGLRFEACRDVQFNQSIGIYLGLFLALVVTILKIFPLWLGWIVLALAVFLDYRVIKIDYFLLLTFLCFFGLTDNLAFVLKSSIKEIDHVFWMAAFSSQLISNVPAALLGADFTRQWPALLWGVNVGGFGSLVGSLANLIAFRFYLKQSSSQGHFLLLFHLWGYLFFALGSGLFWLLY</sequence>
<feature type="transmembrane region" description="Helical" evidence="7">
    <location>
        <begin position="15"/>
        <end position="33"/>
    </location>
</feature>
<accession>A0A6G7PUT2</accession>
<feature type="transmembrane region" description="Helical" evidence="7">
    <location>
        <begin position="330"/>
        <end position="353"/>
    </location>
</feature>
<dbReference type="GO" id="GO:0005886">
    <property type="term" value="C:plasma membrane"/>
    <property type="evidence" value="ECO:0007669"/>
    <property type="project" value="UniProtKB-SubCell"/>
</dbReference>
<dbReference type="Proteomes" id="UP000502179">
    <property type="component" value="Chromosome"/>
</dbReference>
<dbReference type="PANTHER" id="PTHR43302">
    <property type="entry name" value="TRANSPORTER ARSB-RELATED"/>
    <property type="match status" value="1"/>
</dbReference>
<feature type="transmembrane region" description="Helical" evidence="7">
    <location>
        <begin position="153"/>
        <end position="177"/>
    </location>
</feature>
<evidence type="ECO:0000256" key="2">
    <source>
        <dbReference type="ARBA" id="ARBA00022448"/>
    </source>
</evidence>
<dbReference type="KEGG" id="tav:G4V39_02845"/>
<dbReference type="AlphaFoldDB" id="A0A6G7PUT2"/>
<feature type="transmembrane region" description="Helical" evidence="7">
    <location>
        <begin position="45"/>
        <end position="61"/>
    </location>
</feature>
<dbReference type="Pfam" id="PF03600">
    <property type="entry name" value="CitMHS"/>
    <property type="match status" value="1"/>
</dbReference>
<evidence type="ECO:0000259" key="8">
    <source>
        <dbReference type="Pfam" id="PF03600"/>
    </source>
</evidence>
<keyword evidence="2" id="KW-0813">Transport</keyword>
<comment type="subcellular location">
    <subcellularLocation>
        <location evidence="1">Cell membrane</location>
        <topology evidence="1">Multi-pass membrane protein</topology>
    </subcellularLocation>
</comment>
<dbReference type="GO" id="GO:0055085">
    <property type="term" value="P:transmembrane transport"/>
    <property type="evidence" value="ECO:0007669"/>
    <property type="project" value="InterPro"/>
</dbReference>
<feature type="transmembrane region" description="Helical" evidence="7">
    <location>
        <begin position="296"/>
        <end position="318"/>
    </location>
</feature>
<name>A0A6G7PUT2_9BACT</name>
<keyword evidence="10" id="KW-1185">Reference proteome</keyword>
<dbReference type="PANTHER" id="PTHR43302:SF5">
    <property type="entry name" value="TRANSPORTER ARSB-RELATED"/>
    <property type="match status" value="1"/>
</dbReference>
<feature type="domain" description="Citrate transporter-like" evidence="8">
    <location>
        <begin position="37"/>
        <end position="286"/>
    </location>
</feature>
<protein>
    <recommendedName>
        <fullName evidence="8">Citrate transporter-like domain-containing protein</fullName>
    </recommendedName>
</protein>
<feature type="transmembrane region" description="Helical" evidence="7">
    <location>
        <begin position="236"/>
        <end position="254"/>
    </location>
</feature>
<feature type="transmembrane region" description="Helical" evidence="7">
    <location>
        <begin position="266"/>
        <end position="284"/>
    </location>
</feature>
<evidence type="ECO:0000256" key="6">
    <source>
        <dbReference type="ARBA" id="ARBA00023136"/>
    </source>
</evidence>
<proteinExistence type="predicted"/>
<evidence type="ECO:0000256" key="5">
    <source>
        <dbReference type="ARBA" id="ARBA00022989"/>
    </source>
</evidence>
<evidence type="ECO:0000313" key="10">
    <source>
        <dbReference type="Proteomes" id="UP000502179"/>
    </source>
</evidence>
<gene>
    <name evidence="9" type="ORF">G4V39_02845</name>
</gene>
<keyword evidence="4 7" id="KW-0812">Transmembrane</keyword>
<evidence type="ECO:0000313" key="9">
    <source>
        <dbReference type="EMBL" id="QIJ71281.1"/>
    </source>
</evidence>
<keyword evidence="3" id="KW-1003">Cell membrane</keyword>
<evidence type="ECO:0000256" key="1">
    <source>
        <dbReference type="ARBA" id="ARBA00004651"/>
    </source>
</evidence>
<dbReference type="InterPro" id="IPR004680">
    <property type="entry name" value="Cit_transptr-like_dom"/>
</dbReference>
<evidence type="ECO:0000256" key="7">
    <source>
        <dbReference type="SAM" id="Phobius"/>
    </source>
</evidence>
<reference evidence="9 10" key="1">
    <citation type="submission" date="2020-02" db="EMBL/GenBank/DDBJ databases">
        <title>Genome analysis of Thermosulfuriphilus ammonigenes ST65T, an anaerobic thermophilic chemolithoautotrophic bacterium isolated from a deep-sea hydrothermal vent.</title>
        <authorList>
            <person name="Slobodkina G."/>
            <person name="Allioux M."/>
            <person name="Merkel A."/>
            <person name="Alain K."/>
            <person name="Jebbar M."/>
            <person name="Slobodkin A."/>
        </authorList>
    </citation>
    <scope>NUCLEOTIDE SEQUENCE [LARGE SCALE GENOMIC DNA]</scope>
    <source>
        <strain evidence="9 10">ST65</strain>
    </source>
</reference>
<evidence type="ECO:0000256" key="3">
    <source>
        <dbReference type="ARBA" id="ARBA00022475"/>
    </source>
</evidence>
<feature type="transmembrane region" description="Helical" evidence="7">
    <location>
        <begin position="116"/>
        <end position="133"/>
    </location>
</feature>
<keyword evidence="6 7" id="KW-0472">Membrane</keyword>
<keyword evidence="5 7" id="KW-1133">Transmembrane helix</keyword>
<feature type="transmembrane region" description="Helical" evidence="7">
    <location>
        <begin position="198"/>
        <end position="224"/>
    </location>
</feature>
<organism evidence="9 10">
    <name type="scientific">Thermosulfuriphilus ammonigenes</name>
    <dbReference type="NCBI Taxonomy" id="1936021"/>
    <lineage>
        <taxon>Bacteria</taxon>
        <taxon>Pseudomonadati</taxon>
        <taxon>Thermodesulfobacteriota</taxon>
        <taxon>Thermodesulfobacteria</taxon>
        <taxon>Thermodesulfobacteriales</taxon>
        <taxon>Thermodesulfobacteriaceae</taxon>
        <taxon>Thermosulfuriphilus</taxon>
    </lineage>
</organism>
<feature type="transmembrane region" description="Helical" evidence="7">
    <location>
        <begin position="81"/>
        <end position="104"/>
    </location>
</feature>